<evidence type="ECO:0008006" key="4">
    <source>
        <dbReference type="Google" id="ProtNLM"/>
    </source>
</evidence>
<dbReference type="AlphaFoldDB" id="A0A1J5N5J5"/>
<comment type="caution">
    <text evidence="2">The sequence shown here is derived from an EMBL/GenBank/DDBJ whole genome shotgun (WGS) entry which is preliminary data.</text>
</comment>
<accession>A0A1J5N5J5</accession>
<protein>
    <recommendedName>
        <fullName evidence="4">DUF1795 domain-containing protein</fullName>
    </recommendedName>
</protein>
<dbReference type="RefSeq" id="WP_071545562.1">
    <property type="nucleotide sequence ID" value="NZ_LKAQ01000004.1"/>
</dbReference>
<evidence type="ECO:0000313" key="3">
    <source>
        <dbReference type="Proteomes" id="UP000181901"/>
    </source>
</evidence>
<keyword evidence="3" id="KW-1185">Reference proteome</keyword>
<dbReference type="Proteomes" id="UP000181901">
    <property type="component" value="Unassembled WGS sequence"/>
</dbReference>
<gene>
    <name evidence="2" type="ORF">BerOc1_02026</name>
</gene>
<sequence>MLKRLLPLLALLLLVLPGCAGKKTATAELPPEDYTLTQPANWRFIPVGKLPTQLHEMEKTGMTLLGGYTASPDGEPRFPMIVITRWDLMKFPLSGMLVMSDNFERFLGLRRAKSNPLLVNSKFFDEMNQRLFVDTTFLDEDGDATRVFLNMLFTEKGMLIAYGYTADSDIQSQAEMRGIMDSITLSPELRYQPIVTK</sequence>
<evidence type="ECO:0000256" key="1">
    <source>
        <dbReference type="SAM" id="SignalP"/>
    </source>
</evidence>
<organism evidence="2 3">
    <name type="scientific">Pseudodesulfovibrio hydrargyri</name>
    <dbReference type="NCBI Taxonomy" id="2125990"/>
    <lineage>
        <taxon>Bacteria</taxon>
        <taxon>Pseudomonadati</taxon>
        <taxon>Thermodesulfobacteriota</taxon>
        <taxon>Desulfovibrionia</taxon>
        <taxon>Desulfovibrionales</taxon>
        <taxon>Desulfovibrionaceae</taxon>
    </lineage>
</organism>
<feature type="signal peptide" evidence="1">
    <location>
        <begin position="1"/>
        <end position="20"/>
    </location>
</feature>
<feature type="chain" id="PRO_5009635547" description="DUF1795 domain-containing protein" evidence="1">
    <location>
        <begin position="21"/>
        <end position="197"/>
    </location>
</feature>
<evidence type="ECO:0000313" key="2">
    <source>
        <dbReference type="EMBL" id="OIQ50096.1"/>
    </source>
</evidence>
<proteinExistence type="predicted"/>
<name>A0A1J5N5J5_9BACT</name>
<dbReference type="EMBL" id="LKAQ01000004">
    <property type="protein sequence ID" value="OIQ50096.1"/>
    <property type="molecule type" value="Genomic_DNA"/>
</dbReference>
<reference evidence="2 3" key="1">
    <citation type="submission" date="2015-09" db="EMBL/GenBank/DDBJ databases">
        <title>Genome of Desulfovibrio dechloracetivorans BerOc1, a mercury methylating strain isolated from highly hydrocarbons and metals contaminated coastal sediments.</title>
        <authorList>
            <person name="Goni Urriza M."/>
            <person name="Gassie C."/>
            <person name="Bouchez O."/>
            <person name="Klopp C."/>
            <person name="Ranchou-Peyruse A."/>
            <person name="Remy G."/>
        </authorList>
    </citation>
    <scope>NUCLEOTIDE SEQUENCE [LARGE SCALE GENOMIC DNA]</scope>
    <source>
        <strain evidence="2 3">BerOc1</strain>
    </source>
</reference>
<keyword evidence="1" id="KW-0732">Signal</keyword>